<evidence type="ECO:0000313" key="7">
    <source>
        <dbReference type="Proteomes" id="UP000710849"/>
    </source>
</evidence>
<proteinExistence type="inferred from homology"/>
<reference evidence="6 7" key="1">
    <citation type="journal article" date="2020" name="Genome Biol. Evol.">
        <title>Comparative genomics of Sclerotiniaceae.</title>
        <authorList>
            <person name="Valero Jimenez C.A."/>
            <person name="Steentjes M."/>
            <person name="Scholten O.E."/>
            <person name="Van Kan J.A.L."/>
        </authorList>
    </citation>
    <scope>NUCLEOTIDE SEQUENCE [LARGE SCALE GENOMIC DNA]</scope>
    <source>
        <strain evidence="6 7">MUCL 94</strain>
    </source>
</reference>
<evidence type="ECO:0000256" key="2">
    <source>
        <dbReference type="ARBA" id="ARBA00022723"/>
    </source>
</evidence>
<evidence type="ECO:0000259" key="5">
    <source>
        <dbReference type="PROSITE" id="PS51891"/>
    </source>
</evidence>
<keyword evidence="2" id="KW-0479">Metal-binding</keyword>
<evidence type="ECO:0000256" key="3">
    <source>
        <dbReference type="ARBA" id="ARBA00022833"/>
    </source>
</evidence>
<evidence type="ECO:0000313" key="6">
    <source>
        <dbReference type="EMBL" id="KAF7923398.1"/>
    </source>
</evidence>
<gene>
    <name evidence="6" type="ORF">EAE97_010836</name>
</gene>
<accession>A0A9P5HXE3</accession>
<dbReference type="PANTHER" id="PTHR33337:SF43">
    <property type="entry name" value="CENP-V_GFA DOMAIN-CONTAINING PROTEIN"/>
    <property type="match status" value="1"/>
</dbReference>
<dbReference type="InterPro" id="IPR006913">
    <property type="entry name" value="CENP-V/GFA"/>
</dbReference>
<dbReference type="Proteomes" id="UP000710849">
    <property type="component" value="Unassembled WGS sequence"/>
</dbReference>
<name>A0A9P5HXE3_9HELO</name>
<dbReference type="Pfam" id="PF04828">
    <property type="entry name" value="GFA"/>
    <property type="match status" value="1"/>
</dbReference>
<organism evidence="6 7">
    <name type="scientific">Botrytis byssoidea</name>
    <dbReference type="NCBI Taxonomy" id="139641"/>
    <lineage>
        <taxon>Eukaryota</taxon>
        <taxon>Fungi</taxon>
        <taxon>Dikarya</taxon>
        <taxon>Ascomycota</taxon>
        <taxon>Pezizomycotina</taxon>
        <taxon>Leotiomycetes</taxon>
        <taxon>Helotiales</taxon>
        <taxon>Sclerotiniaceae</taxon>
        <taxon>Botrytis</taxon>
    </lineage>
</organism>
<dbReference type="PROSITE" id="PS51891">
    <property type="entry name" value="CENP_V_GFA"/>
    <property type="match status" value="1"/>
</dbReference>
<dbReference type="GeneID" id="62154424"/>
<dbReference type="Gene3D" id="3.90.1590.10">
    <property type="entry name" value="glutathione-dependent formaldehyde- activating enzyme (gfa)"/>
    <property type="match status" value="1"/>
</dbReference>
<keyword evidence="3" id="KW-0862">Zinc</keyword>
<dbReference type="GO" id="GO:0016846">
    <property type="term" value="F:carbon-sulfur lyase activity"/>
    <property type="evidence" value="ECO:0007669"/>
    <property type="project" value="InterPro"/>
</dbReference>
<sequence>MEGKCLCGAITVTINDSELFSRPRGHLCHRLNCKKTASSAFGSNLAIESEKVTIKGAENMNVYEDYDTSSGKCVRRHFCKTCGKWVYHFIFQFMPPDIYSLKLREIVNKIHSPIQSIAEAYPGKTILKMGIFEKVMTPEWESFVKDRHPWLPAVEGAVQFKSESGGEKV</sequence>
<protein>
    <recommendedName>
        <fullName evidence="5">CENP-V/GFA domain-containing protein</fullName>
    </recommendedName>
</protein>
<evidence type="ECO:0000256" key="4">
    <source>
        <dbReference type="ARBA" id="ARBA00023239"/>
    </source>
</evidence>
<dbReference type="RefSeq" id="XP_038727741.1">
    <property type="nucleotide sequence ID" value="XM_038881351.1"/>
</dbReference>
<dbReference type="GO" id="GO:0046872">
    <property type="term" value="F:metal ion binding"/>
    <property type="evidence" value="ECO:0007669"/>
    <property type="project" value="UniProtKB-KW"/>
</dbReference>
<keyword evidence="7" id="KW-1185">Reference proteome</keyword>
<evidence type="ECO:0000256" key="1">
    <source>
        <dbReference type="ARBA" id="ARBA00005495"/>
    </source>
</evidence>
<comment type="similarity">
    <text evidence="1">Belongs to the Gfa family.</text>
</comment>
<comment type="caution">
    <text evidence="6">The sequence shown here is derived from an EMBL/GenBank/DDBJ whole genome shotgun (WGS) entry which is preliminary data.</text>
</comment>
<keyword evidence="4" id="KW-0456">Lyase</keyword>
<dbReference type="EMBL" id="RCSW01000031">
    <property type="protein sequence ID" value="KAF7923398.1"/>
    <property type="molecule type" value="Genomic_DNA"/>
</dbReference>
<dbReference type="PANTHER" id="PTHR33337">
    <property type="entry name" value="GFA DOMAIN-CONTAINING PROTEIN"/>
    <property type="match status" value="1"/>
</dbReference>
<dbReference type="AlphaFoldDB" id="A0A9P5HXE3"/>
<dbReference type="InterPro" id="IPR011057">
    <property type="entry name" value="Mss4-like_sf"/>
</dbReference>
<dbReference type="SUPFAM" id="SSF51316">
    <property type="entry name" value="Mss4-like"/>
    <property type="match status" value="1"/>
</dbReference>
<feature type="domain" description="CENP-V/GFA" evidence="5">
    <location>
        <begin position="1"/>
        <end position="141"/>
    </location>
</feature>